<comment type="cofactor">
    <cofactor evidence="1">
        <name>FAD</name>
        <dbReference type="ChEBI" id="CHEBI:57692"/>
    </cofactor>
</comment>
<evidence type="ECO:0000256" key="2">
    <source>
        <dbReference type="ARBA" id="ARBA00012512"/>
    </source>
</evidence>
<keyword evidence="3" id="KW-0285">Flavoprotein</keyword>
<evidence type="ECO:0000256" key="5">
    <source>
        <dbReference type="ARBA" id="ARBA00023002"/>
    </source>
</evidence>
<dbReference type="PROSITE" id="PS51324">
    <property type="entry name" value="ERV_ALR"/>
    <property type="match status" value="1"/>
</dbReference>
<keyword evidence="4" id="KW-0274">FAD</keyword>
<dbReference type="SUPFAM" id="SSF69000">
    <property type="entry name" value="FAD-dependent thiol oxidase"/>
    <property type="match status" value="1"/>
</dbReference>
<reference evidence="8" key="1">
    <citation type="journal article" date="2020" name="Nature">
        <title>Giant virus diversity and host interactions through global metagenomics.</title>
        <authorList>
            <person name="Schulz F."/>
            <person name="Roux S."/>
            <person name="Paez-Espino D."/>
            <person name="Jungbluth S."/>
            <person name="Walsh D.A."/>
            <person name="Denef V.J."/>
            <person name="McMahon K.D."/>
            <person name="Konstantinidis K.T."/>
            <person name="Eloe-Fadrosh E.A."/>
            <person name="Kyrpides N.C."/>
            <person name="Woyke T."/>
        </authorList>
    </citation>
    <scope>NUCLEOTIDE SEQUENCE</scope>
    <source>
        <strain evidence="8">GVMAG-M-3300021375-17</strain>
    </source>
</reference>
<evidence type="ECO:0000256" key="3">
    <source>
        <dbReference type="ARBA" id="ARBA00022630"/>
    </source>
</evidence>
<dbReference type="AlphaFoldDB" id="A0A6C0CKF0"/>
<feature type="domain" description="ERV/ALR sulfhydryl oxidase" evidence="7">
    <location>
        <begin position="52"/>
        <end position="155"/>
    </location>
</feature>
<dbReference type="EMBL" id="MN739451">
    <property type="protein sequence ID" value="QHT05256.1"/>
    <property type="molecule type" value="Genomic_DNA"/>
</dbReference>
<dbReference type="InterPro" id="IPR036774">
    <property type="entry name" value="ERV/ALR_sulphydryl_oxid_sf"/>
</dbReference>
<keyword evidence="5" id="KW-0560">Oxidoreductase</keyword>
<evidence type="ECO:0000256" key="1">
    <source>
        <dbReference type="ARBA" id="ARBA00001974"/>
    </source>
</evidence>
<name>A0A6C0CKF0_9ZZZZ</name>
<dbReference type="InterPro" id="IPR017905">
    <property type="entry name" value="ERV/ALR_sulphydryl_oxidase"/>
</dbReference>
<dbReference type="EC" id="1.8.3.2" evidence="2"/>
<evidence type="ECO:0000256" key="6">
    <source>
        <dbReference type="ARBA" id="ARBA00023157"/>
    </source>
</evidence>
<dbReference type="GO" id="GO:0016972">
    <property type="term" value="F:thiol oxidase activity"/>
    <property type="evidence" value="ECO:0007669"/>
    <property type="project" value="UniProtKB-EC"/>
</dbReference>
<evidence type="ECO:0000313" key="8">
    <source>
        <dbReference type="EMBL" id="QHT05256.1"/>
    </source>
</evidence>
<organism evidence="8">
    <name type="scientific">viral metagenome</name>
    <dbReference type="NCBI Taxonomy" id="1070528"/>
    <lineage>
        <taxon>unclassified sequences</taxon>
        <taxon>metagenomes</taxon>
        <taxon>organismal metagenomes</taxon>
    </lineage>
</organism>
<dbReference type="Gene3D" id="1.20.120.310">
    <property type="entry name" value="ERV/ALR sulfhydryl oxidase domain"/>
    <property type="match status" value="1"/>
</dbReference>
<evidence type="ECO:0000256" key="4">
    <source>
        <dbReference type="ARBA" id="ARBA00022827"/>
    </source>
</evidence>
<protein>
    <recommendedName>
        <fullName evidence="2">thiol oxidase</fullName>
        <ecNumber evidence="2">1.8.3.2</ecNumber>
    </recommendedName>
</protein>
<evidence type="ECO:0000259" key="7">
    <source>
        <dbReference type="PROSITE" id="PS51324"/>
    </source>
</evidence>
<proteinExistence type="predicted"/>
<keyword evidence="6" id="KW-1015">Disulfide bond</keyword>
<accession>A0A6C0CKF0</accession>
<sequence>MLFTKLRASTLTNTGSSNNIFNSQTVLPISQIIIRKKNKPKKVESPHQPPPPPPTKHNMIWGAPFWNFFHILAEKIDEAQFANLRRDILSMIFNICSNLPCPDCTAHAVSYLKGINFNNILTKNHLKEMLFNFHNAVNVRKGIVLYSRNELNEKYSKGNFQNGLKTFLYFFQMRHNNIRLLNEDLHRRHIAKELELWFQKNISHFH</sequence>
<dbReference type="Pfam" id="PF04777">
    <property type="entry name" value="Evr1_Alr"/>
    <property type="match status" value="1"/>
</dbReference>